<keyword evidence="3" id="KW-0813">Transport</keyword>
<protein>
    <submittedName>
        <fullName evidence="5">Extracellular solute-binding protein</fullName>
    </submittedName>
</protein>
<dbReference type="Pfam" id="PF13416">
    <property type="entry name" value="SBP_bac_8"/>
    <property type="match status" value="1"/>
</dbReference>
<sequence length="472" mass="51848">MSRTVIDVWVADLTFPGYMDRMRRMAREFGEAHPEYAVEIKGHDFRELPLEIARAAAHGRPPAVAECYFYVSRAIRDLVGPDGRPVFTSVEKAIGGRTEILGEPVVIDDLIPAVRGYYTYQGDLTSMPSVATTMLLYANRTLLDRAGVTRLPATWAEVEAACDAVAALPGGPSHTITWANHGLFFQQALAVQGGRLVDNDNGRSAPATTVDLATPEMLAWVEWWRRLHRKGHYLYTGKIPDWEGNLKAFATQEVAFRITSSNDLNYMVQAAENAGFEIEVGRFPVNDEVPYAANAIAGTSLWLADGLDERTRDGALAFLQYMHNARNAADQHKINSFIPVTGASTALLEQEGWYDRHPYHRVAGDQLRSYPPGAAPAGAAGAPPVWGPLFGDFAGVQDVMTRAMADVLLHDADPVARFTQATAEAQELLDAYRADARGTGPRRPESVRVEYFRDAEPYSGADLENVVQLSRG</sequence>
<proteinExistence type="inferred from homology"/>
<evidence type="ECO:0000313" key="5">
    <source>
        <dbReference type="EMBL" id="MEN3539938.1"/>
    </source>
</evidence>
<keyword evidence="6" id="KW-1185">Reference proteome</keyword>
<dbReference type="PANTHER" id="PTHR43649">
    <property type="entry name" value="ARABINOSE-BINDING PROTEIN-RELATED"/>
    <property type="match status" value="1"/>
</dbReference>
<comment type="similarity">
    <text evidence="2">Belongs to the bacterial solute-binding protein 1 family.</text>
</comment>
<comment type="caution">
    <text evidence="5">The sequence shown here is derived from an EMBL/GenBank/DDBJ whole genome shotgun (WGS) entry which is preliminary data.</text>
</comment>
<dbReference type="Gene3D" id="3.40.190.10">
    <property type="entry name" value="Periplasmic binding protein-like II"/>
    <property type="match status" value="2"/>
</dbReference>
<evidence type="ECO:0000256" key="3">
    <source>
        <dbReference type="ARBA" id="ARBA00022448"/>
    </source>
</evidence>
<dbReference type="InterPro" id="IPR006059">
    <property type="entry name" value="SBP"/>
</dbReference>
<evidence type="ECO:0000256" key="4">
    <source>
        <dbReference type="ARBA" id="ARBA00022729"/>
    </source>
</evidence>
<organism evidence="5 6">
    <name type="scientific">Microbispora maris</name>
    <dbReference type="NCBI Taxonomy" id="3144104"/>
    <lineage>
        <taxon>Bacteria</taxon>
        <taxon>Bacillati</taxon>
        <taxon>Actinomycetota</taxon>
        <taxon>Actinomycetes</taxon>
        <taxon>Streptosporangiales</taxon>
        <taxon>Streptosporangiaceae</taxon>
        <taxon>Microbispora</taxon>
    </lineage>
</organism>
<dbReference type="PANTHER" id="PTHR43649:SF31">
    <property type="entry name" value="SN-GLYCEROL-3-PHOSPHATE-BINDING PERIPLASMIC PROTEIN UGPB"/>
    <property type="match status" value="1"/>
</dbReference>
<reference evidence="5 6" key="1">
    <citation type="submission" date="2024-05" db="EMBL/GenBank/DDBJ databases">
        <title>Microbispora sp.ZYX-F-249.</title>
        <authorList>
            <person name="Xie H."/>
        </authorList>
    </citation>
    <scope>NUCLEOTIDE SEQUENCE [LARGE SCALE GENOMIC DNA]</scope>
    <source>
        <strain evidence="5 6">ZYX-F-249</strain>
    </source>
</reference>
<comment type="subcellular location">
    <subcellularLocation>
        <location evidence="1">Cell envelope</location>
    </subcellularLocation>
</comment>
<accession>A0ABV0AXD7</accession>
<evidence type="ECO:0000256" key="2">
    <source>
        <dbReference type="ARBA" id="ARBA00008520"/>
    </source>
</evidence>
<gene>
    <name evidence="5" type="ORF">AAH991_32845</name>
</gene>
<evidence type="ECO:0000313" key="6">
    <source>
        <dbReference type="Proteomes" id="UP001447516"/>
    </source>
</evidence>
<name>A0ABV0AXD7_9ACTN</name>
<dbReference type="Proteomes" id="UP001447516">
    <property type="component" value="Unassembled WGS sequence"/>
</dbReference>
<evidence type="ECO:0000256" key="1">
    <source>
        <dbReference type="ARBA" id="ARBA00004196"/>
    </source>
</evidence>
<dbReference type="SUPFAM" id="SSF53850">
    <property type="entry name" value="Periplasmic binding protein-like II"/>
    <property type="match status" value="1"/>
</dbReference>
<keyword evidence="4" id="KW-0732">Signal</keyword>
<dbReference type="EMBL" id="JBDJAW010000040">
    <property type="protein sequence ID" value="MEN3539938.1"/>
    <property type="molecule type" value="Genomic_DNA"/>
</dbReference>
<dbReference type="InterPro" id="IPR050490">
    <property type="entry name" value="Bact_solute-bd_prot1"/>
</dbReference>
<dbReference type="RefSeq" id="WP_346229812.1">
    <property type="nucleotide sequence ID" value="NZ_JBDJAW010000040.1"/>
</dbReference>